<dbReference type="SUPFAM" id="SSF52418">
    <property type="entry name" value="Nucleoside phosphorylase/phosphoribosyltransferase catalytic domain"/>
    <property type="match status" value="1"/>
</dbReference>
<dbReference type="Pfam" id="PF07831">
    <property type="entry name" value="PYNP_C"/>
    <property type="match status" value="1"/>
</dbReference>
<dbReference type="InterPro" id="IPR000053">
    <property type="entry name" value="Thymidine/pyrmidine_PPase"/>
</dbReference>
<dbReference type="PANTHER" id="PTHR10515:SF0">
    <property type="entry name" value="THYMIDINE PHOSPHORYLASE"/>
    <property type="match status" value="1"/>
</dbReference>
<dbReference type="Gene3D" id="3.90.1170.30">
    <property type="entry name" value="Pyrimidine nucleoside phosphorylase-like, C-terminal domain"/>
    <property type="match status" value="1"/>
</dbReference>
<dbReference type="OMA" id="VWGGATN"/>
<reference evidence="7" key="1">
    <citation type="submission" date="2013-04" db="EMBL/GenBank/DDBJ databases">
        <title>An insight into the transcriptome of the digestive tract of the blood sucking bug, Rhodnius prolixus.</title>
        <authorList>
            <person name="Ribeiro J.M.C."/>
            <person name="Genta F.A."/>
            <person name="Sorgine M.H.F."/>
            <person name="Paiva-Silva G.O."/>
            <person name="Majerowicz D."/>
            <person name="Medeiros M."/>
            <person name="Koerich L."/>
            <person name="Terra W.R."/>
            <person name="Ferreira C."/>
            <person name="Pimentel A.C."/>
            <person name="Bisch P.M."/>
            <person name="Diniz M.M.P."/>
            <person name="Nascimento R."/>
            <person name="Salmon D."/>
            <person name="Silber A.M."/>
            <person name="Alves M."/>
            <person name="Oliveira M.F."/>
            <person name="Gondim K.C."/>
            <person name="Silva Neto M.A.C."/>
            <person name="Atella G.C."/>
            <person name="Araujo H."/>
            <person name="Dias F.S."/>
            <person name="Polycarpo C.R."/>
            <person name="Fampa P."/>
            <person name="Melo A.C."/>
            <person name="Tanaka A.S."/>
            <person name="Balczun C."/>
            <person name="Oliveira J.H.M."/>
            <person name="Goncalves R."/>
            <person name="Lazoski C."/>
            <person name="Pereira M.A."/>
            <person name="Rivera-Pomar R."/>
            <person name="Diambra L."/>
            <person name="Schaub G.A."/>
            <person name="Garcia E.S."/>
            <person name="Azambuja P."/>
            <person name="Braz G.R.C."/>
            <person name="Oliveira P.L."/>
        </authorList>
    </citation>
    <scope>NUCLEOTIDE SEQUENCE</scope>
</reference>
<accession>R4G7U4</accession>
<comment type="pathway">
    <text evidence="5">Pyrimidine metabolism; dTMP biosynthesis via salvage pathway; dTMP from thymine: step 1/2.</text>
</comment>
<dbReference type="FunFam" id="3.40.1030.10:FF:000003">
    <property type="entry name" value="Pyrimidine-nucleoside phosphorylase"/>
    <property type="match status" value="1"/>
</dbReference>
<dbReference type="Pfam" id="PF02885">
    <property type="entry name" value="Glycos_trans_3N"/>
    <property type="match status" value="1"/>
</dbReference>
<dbReference type="UniPathway" id="UPA00578">
    <property type="reaction ID" value="UER00638"/>
</dbReference>
<dbReference type="PIRSF" id="PIRSF000478">
    <property type="entry name" value="TP_PyNP"/>
    <property type="match status" value="1"/>
</dbReference>
<dbReference type="InterPro" id="IPR000312">
    <property type="entry name" value="Glycosyl_Trfase_fam3"/>
</dbReference>
<dbReference type="InterPro" id="IPR018090">
    <property type="entry name" value="Pyrmidine_PPas_bac/euk"/>
</dbReference>
<dbReference type="Pfam" id="PF00591">
    <property type="entry name" value="Glycos_transf_3"/>
    <property type="match status" value="1"/>
</dbReference>
<dbReference type="HOGENOM" id="CLU_025040_0_1_1"/>
<proteinExistence type="evidence at transcript level"/>
<dbReference type="SUPFAM" id="SSF54680">
    <property type="entry name" value="Pyrimidine nucleoside phosphorylase C-terminal domain"/>
    <property type="match status" value="1"/>
</dbReference>
<dbReference type="InterPro" id="IPR013102">
    <property type="entry name" value="PYNP_C"/>
</dbReference>
<dbReference type="EC" id="2.4.2.4" evidence="5"/>
<dbReference type="GO" id="GO:0005829">
    <property type="term" value="C:cytosol"/>
    <property type="evidence" value="ECO:0007669"/>
    <property type="project" value="TreeGrafter"/>
</dbReference>
<comment type="catalytic activity">
    <reaction evidence="5">
        <text>thymidine + phosphate = 2-deoxy-alpha-D-ribose 1-phosphate + thymine</text>
        <dbReference type="Rhea" id="RHEA:16037"/>
        <dbReference type="ChEBI" id="CHEBI:17748"/>
        <dbReference type="ChEBI" id="CHEBI:17821"/>
        <dbReference type="ChEBI" id="CHEBI:43474"/>
        <dbReference type="ChEBI" id="CHEBI:57259"/>
        <dbReference type="EC" id="2.4.2.4"/>
    </reaction>
</comment>
<dbReference type="InterPro" id="IPR035902">
    <property type="entry name" value="Nuc_phospho_transferase"/>
</dbReference>
<evidence type="ECO:0000259" key="6">
    <source>
        <dbReference type="SMART" id="SM00941"/>
    </source>
</evidence>
<dbReference type="STRING" id="13249.R4G7U4"/>
<dbReference type="InterPro" id="IPR036320">
    <property type="entry name" value="Glycosyl_Trfase_fam3_N_dom_sf"/>
</dbReference>
<evidence type="ECO:0000256" key="2">
    <source>
        <dbReference type="ARBA" id="ARBA00011738"/>
    </source>
</evidence>
<dbReference type="NCBIfam" id="TIGR02644">
    <property type="entry name" value="Y_phosphoryl"/>
    <property type="match status" value="1"/>
</dbReference>
<dbReference type="InterPro" id="IPR036566">
    <property type="entry name" value="PYNP-like_C_sf"/>
</dbReference>
<feature type="domain" description="Pyrimidine nucleoside phosphorylase C-terminal" evidence="6">
    <location>
        <begin position="355"/>
        <end position="428"/>
    </location>
</feature>
<dbReference type="AlphaFoldDB" id="R4G7U4"/>
<dbReference type="VEuPathDB" id="VectorBase:RPRC002906"/>
<dbReference type="EMBL" id="GAHY01002117">
    <property type="protein sequence ID" value="JAA75393.1"/>
    <property type="molecule type" value="mRNA"/>
</dbReference>
<dbReference type="GO" id="GO:0006213">
    <property type="term" value="P:pyrimidine nucleoside metabolic process"/>
    <property type="evidence" value="ECO:0007669"/>
    <property type="project" value="UniProtKB-UniRule"/>
</dbReference>
<protein>
    <recommendedName>
        <fullName evidence="5">Thymidine phosphorylase</fullName>
        <shortName evidence="5">TP</shortName>
        <ecNumber evidence="5">2.4.2.4</ecNumber>
    </recommendedName>
    <alternativeName>
        <fullName evidence="5">TdRPase</fullName>
    </alternativeName>
</protein>
<name>R4G7U4_RHOPR</name>
<comment type="subunit">
    <text evidence="2 5">Homodimer.</text>
</comment>
<dbReference type="SMART" id="SM00941">
    <property type="entry name" value="PYNP_C"/>
    <property type="match status" value="1"/>
</dbReference>
<evidence type="ECO:0000256" key="3">
    <source>
        <dbReference type="ARBA" id="ARBA00022676"/>
    </source>
</evidence>
<dbReference type="NCBIfam" id="NF004490">
    <property type="entry name" value="PRK05820.1"/>
    <property type="match status" value="1"/>
</dbReference>
<dbReference type="InterPro" id="IPR017872">
    <property type="entry name" value="Pyrmidine_PPase_CS"/>
</dbReference>
<dbReference type="Gene3D" id="1.20.970.10">
    <property type="entry name" value="Transferase, Pyrimidine Nucleoside Phosphorylase, Chain C"/>
    <property type="match status" value="1"/>
</dbReference>
<dbReference type="SUPFAM" id="SSF47648">
    <property type="entry name" value="Nucleoside phosphorylase/phosphoribosyltransferase N-terminal domain"/>
    <property type="match status" value="1"/>
</dbReference>
<organism evidence="7">
    <name type="scientific">Rhodnius prolixus</name>
    <name type="common">Triatomid bug</name>
    <dbReference type="NCBI Taxonomy" id="13249"/>
    <lineage>
        <taxon>Eukaryota</taxon>
        <taxon>Metazoa</taxon>
        <taxon>Ecdysozoa</taxon>
        <taxon>Arthropoda</taxon>
        <taxon>Hexapoda</taxon>
        <taxon>Insecta</taxon>
        <taxon>Pterygota</taxon>
        <taxon>Neoptera</taxon>
        <taxon>Paraneoptera</taxon>
        <taxon>Hemiptera</taxon>
        <taxon>Heteroptera</taxon>
        <taxon>Panheteroptera</taxon>
        <taxon>Cimicomorpha</taxon>
        <taxon>Reduviidae</taxon>
        <taxon>Triatominae</taxon>
        <taxon>Rhodnius</taxon>
    </lineage>
</organism>
<dbReference type="eggNOG" id="ENOG502QPRY">
    <property type="taxonomic scope" value="Eukaryota"/>
</dbReference>
<dbReference type="GO" id="GO:0009032">
    <property type="term" value="F:thymidine phosphorylase activity"/>
    <property type="evidence" value="ECO:0007669"/>
    <property type="project" value="UniProtKB-UniRule"/>
</dbReference>
<keyword evidence="4 5" id="KW-0808">Transferase</keyword>
<sequence>MNIQQLLTKKRHAQELYDQEIEYFVKSACDGSLHASQIGAMLMAIAIQGLTNAETIALTKAMINSGKRLEWSGIVVDKHSTGGVGDKVSLPLAPALAACGLKVPMLSGRGLGLTGGTLDKLESIRGFAVDLSSEQMNECLSRAGCFIASPTSDICPGDKATYSYRDVTATVDCINLIVASILSKKIAEGCKYLVLDLKAGKAALYKTVAEAEELAKHMVDAAKDLGLKMKCVITSMDQPIGRTVGNAVEIEESVACLKGSGPADLVELVTHLGGELLVMCGKAISLEEGINKILNVLNNGEALKRFKEMCIAQGVSAEDALKLCNQQFDGILPKASFVTKFKVTKSVIVLNTLGWVKFIDAQAIAEVCWELGSGRRKPTDKLDLSVGIKLLCSAGDQISAEDCWLELHHNLPVSDELARKLDKSIEVSPTKYCNVPSRIIKTVE</sequence>
<dbReference type="GO" id="GO:0006206">
    <property type="term" value="P:pyrimidine nucleobase metabolic process"/>
    <property type="evidence" value="ECO:0007669"/>
    <property type="project" value="InterPro"/>
</dbReference>
<evidence type="ECO:0000256" key="1">
    <source>
        <dbReference type="ARBA" id="ARBA00006915"/>
    </source>
</evidence>
<keyword evidence="3 5" id="KW-0328">Glycosyltransferase</keyword>
<evidence type="ECO:0000256" key="5">
    <source>
        <dbReference type="PIRNR" id="PIRNR000478"/>
    </source>
</evidence>
<comment type="function">
    <text evidence="5">Catalyzes the reversible phosphorolysis of thymidine. The produced molecules are then utilized as carbon and energy sources or in the rescue of pyrimidine bases for nucleotide synthesis.</text>
</comment>
<comment type="similarity">
    <text evidence="1 5">Belongs to the thymidine/pyrimidine-nucleoside phosphorylase family.</text>
</comment>
<dbReference type="PROSITE" id="PS00647">
    <property type="entry name" value="THYMID_PHOSPHORYLASE"/>
    <property type="match status" value="1"/>
</dbReference>
<evidence type="ECO:0000313" key="7">
    <source>
        <dbReference type="EMBL" id="JAA75393.1"/>
    </source>
</evidence>
<dbReference type="GO" id="GO:0004645">
    <property type="term" value="F:1,4-alpha-oligoglucan phosphorylase activity"/>
    <property type="evidence" value="ECO:0007669"/>
    <property type="project" value="InterPro"/>
</dbReference>
<dbReference type="PANTHER" id="PTHR10515">
    <property type="entry name" value="THYMIDINE PHOSPHORYLASE"/>
    <property type="match status" value="1"/>
</dbReference>
<evidence type="ECO:0000256" key="4">
    <source>
        <dbReference type="ARBA" id="ARBA00022679"/>
    </source>
</evidence>
<dbReference type="Gene3D" id="3.40.1030.10">
    <property type="entry name" value="Nucleoside phosphorylase/phosphoribosyltransferase catalytic domain"/>
    <property type="match status" value="1"/>
</dbReference>
<dbReference type="InterPro" id="IPR017459">
    <property type="entry name" value="Glycosyl_Trfase_fam3_N_dom"/>
</dbReference>